<dbReference type="AlphaFoldDB" id="A0A8J3NVG1"/>
<evidence type="ECO:0000313" key="2">
    <source>
        <dbReference type="Proteomes" id="UP000619293"/>
    </source>
</evidence>
<protein>
    <submittedName>
        <fullName evidence="1">Uncharacterized protein</fullName>
    </submittedName>
</protein>
<dbReference type="RefSeq" id="WP_191843994.1">
    <property type="nucleotide sequence ID" value="NZ_BAAALB010000041.1"/>
</dbReference>
<reference evidence="1 2" key="1">
    <citation type="submission" date="2021-01" db="EMBL/GenBank/DDBJ databases">
        <title>Whole genome shotgun sequence of Catellatospora chokoriensis NBRC 107358.</title>
        <authorList>
            <person name="Komaki H."/>
            <person name="Tamura T."/>
        </authorList>
    </citation>
    <scope>NUCLEOTIDE SEQUENCE [LARGE SCALE GENOMIC DNA]</scope>
    <source>
        <strain evidence="1 2">NBRC 107358</strain>
    </source>
</reference>
<name>A0A8J3NVG1_9ACTN</name>
<dbReference type="Proteomes" id="UP000619293">
    <property type="component" value="Unassembled WGS sequence"/>
</dbReference>
<evidence type="ECO:0000313" key="1">
    <source>
        <dbReference type="EMBL" id="GIF94030.1"/>
    </source>
</evidence>
<keyword evidence="2" id="KW-1185">Reference proteome</keyword>
<organism evidence="1 2">
    <name type="scientific">Catellatospora chokoriensis</name>
    <dbReference type="NCBI Taxonomy" id="310353"/>
    <lineage>
        <taxon>Bacteria</taxon>
        <taxon>Bacillati</taxon>
        <taxon>Actinomycetota</taxon>
        <taxon>Actinomycetes</taxon>
        <taxon>Micromonosporales</taxon>
        <taxon>Micromonosporaceae</taxon>
        <taxon>Catellatospora</taxon>
    </lineage>
</organism>
<proteinExistence type="predicted"/>
<dbReference type="EMBL" id="BONG01000079">
    <property type="protein sequence ID" value="GIF94030.1"/>
    <property type="molecule type" value="Genomic_DNA"/>
</dbReference>
<sequence length="97" mass="10235">MNTKVTKMQHLLKVFGTPDRVEAAQRGLLAAARDATAMAEHMRQQLDAGAFTTGFVLPAGARMIAENHEHSAAVYGELANQIAAAIAGVDVTDDDDG</sequence>
<accession>A0A8J3NVG1</accession>
<comment type="caution">
    <text evidence="1">The sequence shown here is derived from an EMBL/GenBank/DDBJ whole genome shotgun (WGS) entry which is preliminary data.</text>
</comment>
<gene>
    <name evidence="1" type="ORF">Cch02nite_74740</name>
</gene>